<comment type="caution">
    <text evidence="1">The sequence shown here is derived from an EMBL/GenBank/DDBJ whole genome shotgun (WGS) entry which is preliminary data.</text>
</comment>
<dbReference type="InterPro" id="IPR002347">
    <property type="entry name" value="SDR_fam"/>
</dbReference>
<organism evidence="1 2">
    <name type="scientific">Nocardia albiluteola</name>
    <dbReference type="NCBI Taxonomy" id="2842303"/>
    <lineage>
        <taxon>Bacteria</taxon>
        <taxon>Bacillati</taxon>
        <taxon>Actinomycetota</taxon>
        <taxon>Actinomycetes</taxon>
        <taxon>Mycobacteriales</taxon>
        <taxon>Nocardiaceae</taxon>
        <taxon>Nocardia</taxon>
    </lineage>
</organism>
<evidence type="ECO:0000313" key="2">
    <source>
        <dbReference type="Proteomes" id="UP000733379"/>
    </source>
</evidence>
<sequence length="122" mass="12706">MNDVRVDVSVDQGSERRRALITGASRGIGAAIARRLAPTYSLHLGVRTAAAVAPIVRELPGAQPWPVDLADHPALTAATVAFDRLDVLIRSAGITAGGRVEEQPNAVSADVRACVAVRFGDG</sequence>
<reference evidence="1 2" key="1">
    <citation type="submission" date="2021-06" db="EMBL/GenBank/DDBJ databases">
        <title>Actinomycetes sequencing.</title>
        <authorList>
            <person name="Shan Q."/>
        </authorList>
    </citation>
    <scope>NUCLEOTIDE SEQUENCE [LARGE SCALE GENOMIC DNA]</scope>
    <source>
        <strain evidence="1 2">NEAU-G5</strain>
    </source>
</reference>
<keyword evidence="2" id="KW-1185">Reference proteome</keyword>
<proteinExistence type="predicted"/>
<dbReference type="Pfam" id="PF00106">
    <property type="entry name" value="adh_short"/>
    <property type="match status" value="1"/>
</dbReference>
<dbReference type="PRINTS" id="PR00081">
    <property type="entry name" value="GDHRDH"/>
</dbReference>
<dbReference type="Proteomes" id="UP000733379">
    <property type="component" value="Unassembled WGS sequence"/>
</dbReference>
<evidence type="ECO:0000313" key="1">
    <source>
        <dbReference type="EMBL" id="MBU3067880.1"/>
    </source>
</evidence>
<dbReference type="EMBL" id="JAHKNI010000026">
    <property type="protein sequence ID" value="MBU3067880.1"/>
    <property type="molecule type" value="Genomic_DNA"/>
</dbReference>
<accession>A0ABS6BC69</accession>
<dbReference type="RefSeq" id="WP_215923959.1">
    <property type="nucleotide sequence ID" value="NZ_JAHKNI010000026.1"/>
</dbReference>
<dbReference type="Gene3D" id="3.40.50.720">
    <property type="entry name" value="NAD(P)-binding Rossmann-like Domain"/>
    <property type="match status" value="1"/>
</dbReference>
<dbReference type="InterPro" id="IPR036291">
    <property type="entry name" value="NAD(P)-bd_dom_sf"/>
</dbReference>
<protein>
    <submittedName>
        <fullName evidence="1">SDR family NAD(P)-dependent oxidoreductase</fullName>
    </submittedName>
</protein>
<gene>
    <name evidence="1" type="ORF">KO481_41000</name>
</gene>
<dbReference type="SUPFAM" id="SSF51735">
    <property type="entry name" value="NAD(P)-binding Rossmann-fold domains"/>
    <property type="match status" value="1"/>
</dbReference>
<name>A0ABS6BC69_9NOCA</name>